<proteinExistence type="predicted"/>
<accession>B4S4B3</accession>
<reference evidence="1" key="1">
    <citation type="submission" date="2008-06" db="EMBL/GenBank/DDBJ databases">
        <title>Complete sequence of chromosome of Prosthecochloris aestuarii DSM 271.</title>
        <authorList>
            <consortium name="US DOE Joint Genome Institute"/>
            <person name="Lucas S."/>
            <person name="Copeland A."/>
            <person name="Lapidus A."/>
            <person name="Glavina del Rio T."/>
            <person name="Dalin E."/>
            <person name="Tice H."/>
            <person name="Bruce D."/>
            <person name="Goodwin L."/>
            <person name="Pitluck S."/>
            <person name="Schmutz J."/>
            <person name="Larimer F."/>
            <person name="Land M."/>
            <person name="Hauser L."/>
            <person name="Kyrpides N."/>
            <person name="Anderson I."/>
            <person name="Liu Z."/>
            <person name="Li T."/>
            <person name="Zhao F."/>
            <person name="Overmann J."/>
            <person name="Bryant D.A."/>
            <person name="Richardson P."/>
        </authorList>
    </citation>
    <scope>NUCLEOTIDE SEQUENCE [LARGE SCALE GENOMIC DNA]</scope>
    <source>
        <strain evidence="1">DSM 271</strain>
    </source>
</reference>
<dbReference type="Proteomes" id="UP000002725">
    <property type="component" value="Chromosome"/>
</dbReference>
<dbReference type="EMBL" id="CP001108">
    <property type="protein sequence ID" value="ACF45361.1"/>
    <property type="molecule type" value="Genomic_DNA"/>
</dbReference>
<evidence type="ECO:0000313" key="1">
    <source>
        <dbReference type="EMBL" id="ACF45361.1"/>
    </source>
</evidence>
<dbReference type="AlphaFoldDB" id="B4S4B3"/>
<keyword evidence="2" id="KW-1185">Reference proteome</keyword>
<name>B4S4B3_PROA2</name>
<sequence>MLVLLTFTWKTGFIDISIFWREVMLALYYEEYNRGIVCNNYINEQYE</sequence>
<organism evidence="1 2">
    <name type="scientific">Prosthecochloris aestuarii (strain DSM 271 / SK 413)</name>
    <dbReference type="NCBI Taxonomy" id="290512"/>
    <lineage>
        <taxon>Bacteria</taxon>
        <taxon>Pseudomonadati</taxon>
        <taxon>Chlorobiota</taxon>
        <taxon>Chlorobiia</taxon>
        <taxon>Chlorobiales</taxon>
        <taxon>Chlorobiaceae</taxon>
        <taxon>Prosthecochloris</taxon>
    </lineage>
</organism>
<dbReference type="KEGG" id="paa:Paes_0304"/>
<protein>
    <submittedName>
        <fullName evidence="1">Uncharacterized protein</fullName>
    </submittedName>
</protein>
<dbReference type="HOGENOM" id="CLU_3171866_0_0_10"/>
<evidence type="ECO:0000313" key="2">
    <source>
        <dbReference type="Proteomes" id="UP000002725"/>
    </source>
</evidence>
<gene>
    <name evidence="1" type="ordered locus">Paes_0304</name>
</gene>